<name>A0AAD6BS45_9TELE</name>
<dbReference type="EMBL" id="JAPTMU010000002">
    <property type="protein sequence ID" value="KAJ4947934.1"/>
    <property type="molecule type" value="Genomic_DNA"/>
</dbReference>
<protein>
    <submittedName>
        <fullName evidence="2">Uncharacterized protein</fullName>
    </submittedName>
</protein>
<reference evidence="2" key="1">
    <citation type="submission" date="2022-11" db="EMBL/GenBank/DDBJ databases">
        <title>Chromosome-level genome of Pogonophryne albipinna.</title>
        <authorList>
            <person name="Jo E."/>
        </authorList>
    </citation>
    <scope>NUCLEOTIDE SEQUENCE</scope>
    <source>
        <strain evidence="2">SGF0006</strain>
        <tissue evidence="2">Muscle</tissue>
    </source>
</reference>
<feature type="compositionally biased region" description="Pro residues" evidence="1">
    <location>
        <begin position="13"/>
        <end position="22"/>
    </location>
</feature>
<evidence type="ECO:0000313" key="3">
    <source>
        <dbReference type="Proteomes" id="UP001219934"/>
    </source>
</evidence>
<gene>
    <name evidence="2" type="ORF">JOQ06_009963</name>
</gene>
<accession>A0AAD6BS45</accession>
<proteinExistence type="predicted"/>
<organism evidence="2 3">
    <name type="scientific">Pogonophryne albipinna</name>
    <dbReference type="NCBI Taxonomy" id="1090488"/>
    <lineage>
        <taxon>Eukaryota</taxon>
        <taxon>Metazoa</taxon>
        <taxon>Chordata</taxon>
        <taxon>Craniata</taxon>
        <taxon>Vertebrata</taxon>
        <taxon>Euteleostomi</taxon>
        <taxon>Actinopterygii</taxon>
        <taxon>Neopterygii</taxon>
        <taxon>Teleostei</taxon>
        <taxon>Neoteleostei</taxon>
        <taxon>Acanthomorphata</taxon>
        <taxon>Eupercaria</taxon>
        <taxon>Perciformes</taxon>
        <taxon>Notothenioidei</taxon>
        <taxon>Pogonophryne</taxon>
    </lineage>
</organism>
<feature type="region of interest" description="Disordered" evidence="1">
    <location>
        <begin position="1"/>
        <end position="22"/>
    </location>
</feature>
<keyword evidence="3" id="KW-1185">Reference proteome</keyword>
<evidence type="ECO:0000256" key="1">
    <source>
        <dbReference type="SAM" id="MobiDB-lite"/>
    </source>
</evidence>
<dbReference type="AlphaFoldDB" id="A0AAD6BS45"/>
<evidence type="ECO:0000313" key="2">
    <source>
        <dbReference type="EMBL" id="KAJ4947934.1"/>
    </source>
</evidence>
<comment type="caution">
    <text evidence="2">The sequence shown here is derived from an EMBL/GenBank/DDBJ whole genome shotgun (WGS) entry which is preliminary data.</text>
</comment>
<sequence>MTAEAQSSHILIPKPPQHPSLSPPILSDWRLVLSREAEAQTQTWSRTSVKSHVFITGFVPMMGLGGADWQPWYATGYLSFNDSNLNVHFDQTILL</sequence>
<dbReference type="Proteomes" id="UP001219934">
    <property type="component" value="Unassembled WGS sequence"/>
</dbReference>